<dbReference type="EMBL" id="SDMP01000013">
    <property type="protein sequence ID" value="RYR17109.1"/>
    <property type="molecule type" value="Genomic_DNA"/>
</dbReference>
<dbReference type="Proteomes" id="UP000289738">
    <property type="component" value="Chromosome B03"/>
</dbReference>
<protein>
    <submittedName>
        <fullName evidence="1">Uncharacterized protein</fullName>
    </submittedName>
</protein>
<evidence type="ECO:0000313" key="2">
    <source>
        <dbReference type="Proteomes" id="UP000289738"/>
    </source>
</evidence>
<gene>
    <name evidence="1" type="ORF">Ahy_B03g061903</name>
</gene>
<proteinExistence type="predicted"/>
<comment type="caution">
    <text evidence="1">The sequence shown here is derived from an EMBL/GenBank/DDBJ whole genome shotgun (WGS) entry which is preliminary data.</text>
</comment>
<dbReference type="AlphaFoldDB" id="A0A444ZSE1"/>
<sequence>MWYKSVNAGTEEGLTMLKNDKNAMDIARIGVKDDTVELYVVHKTGDEAGPGPIVVYKGHGVGLGTKHTTVGPTEVEEVGSMSEGSCEEVKGLMLLKKKMRGTIVLKVLTLVVVMMTERGGGEGLINVNIIGEGEKKSVLSQTQTQSLQPAAPTRGKEKIVGEFGDEDEGYNSENFLDIQLSDDEDGMLGKRPIGCFLKTPYGGWLLTTMGWDSNDQILLIIYAVVEAKTKDS</sequence>
<evidence type="ECO:0000313" key="1">
    <source>
        <dbReference type="EMBL" id="RYR17109.1"/>
    </source>
</evidence>
<accession>A0A444ZSE1</accession>
<reference evidence="1 2" key="1">
    <citation type="submission" date="2019-01" db="EMBL/GenBank/DDBJ databases">
        <title>Sequencing of cultivated peanut Arachis hypogaea provides insights into genome evolution and oil improvement.</title>
        <authorList>
            <person name="Chen X."/>
        </authorList>
    </citation>
    <scope>NUCLEOTIDE SEQUENCE [LARGE SCALE GENOMIC DNA]</scope>
    <source>
        <strain evidence="2">cv. Fuhuasheng</strain>
        <tissue evidence="1">Leaves</tissue>
    </source>
</reference>
<keyword evidence="2" id="KW-1185">Reference proteome</keyword>
<organism evidence="1 2">
    <name type="scientific">Arachis hypogaea</name>
    <name type="common">Peanut</name>
    <dbReference type="NCBI Taxonomy" id="3818"/>
    <lineage>
        <taxon>Eukaryota</taxon>
        <taxon>Viridiplantae</taxon>
        <taxon>Streptophyta</taxon>
        <taxon>Embryophyta</taxon>
        <taxon>Tracheophyta</taxon>
        <taxon>Spermatophyta</taxon>
        <taxon>Magnoliopsida</taxon>
        <taxon>eudicotyledons</taxon>
        <taxon>Gunneridae</taxon>
        <taxon>Pentapetalae</taxon>
        <taxon>rosids</taxon>
        <taxon>fabids</taxon>
        <taxon>Fabales</taxon>
        <taxon>Fabaceae</taxon>
        <taxon>Papilionoideae</taxon>
        <taxon>50 kb inversion clade</taxon>
        <taxon>dalbergioids sensu lato</taxon>
        <taxon>Dalbergieae</taxon>
        <taxon>Pterocarpus clade</taxon>
        <taxon>Arachis</taxon>
    </lineage>
</organism>
<name>A0A444ZSE1_ARAHY</name>